<protein>
    <submittedName>
        <fullName evidence="1">Uncharacterized protein</fullName>
    </submittedName>
</protein>
<sequence length="58" mass="6886">MGDEEGQGYHPLRIHPFRHHHRRELRTKTPTLSASQSCLILHVSELNQINQTFLFFFL</sequence>
<keyword evidence="2" id="KW-1185">Reference proteome</keyword>
<name>A0A445DV13_ARAHY</name>
<comment type="caution">
    <text evidence="1">The sequence shown here is derived from an EMBL/GenBank/DDBJ whole genome shotgun (WGS) entry which is preliminary data.</text>
</comment>
<proteinExistence type="predicted"/>
<accession>A0A445DV13</accession>
<gene>
    <name evidence="1" type="ORF">Ahy_A03g013260</name>
</gene>
<organism evidence="1 2">
    <name type="scientific">Arachis hypogaea</name>
    <name type="common">Peanut</name>
    <dbReference type="NCBI Taxonomy" id="3818"/>
    <lineage>
        <taxon>Eukaryota</taxon>
        <taxon>Viridiplantae</taxon>
        <taxon>Streptophyta</taxon>
        <taxon>Embryophyta</taxon>
        <taxon>Tracheophyta</taxon>
        <taxon>Spermatophyta</taxon>
        <taxon>Magnoliopsida</taxon>
        <taxon>eudicotyledons</taxon>
        <taxon>Gunneridae</taxon>
        <taxon>Pentapetalae</taxon>
        <taxon>rosids</taxon>
        <taxon>fabids</taxon>
        <taxon>Fabales</taxon>
        <taxon>Fabaceae</taxon>
        <taxon>Papilionoideae</taxon>
        <taxon>50 kb inversion clade</taxon>
        <taxon>dalbergioids sensu lato</taxon>
        <taxon>Dalbergieae</taxon>
        <taxon>Pterocarpus clade</taxon>
        <taxon>Arachis</taxon>
    </lineage>
</organism>
<evidence type="ECO:0000313" key="2">
    <source>
        <dbReference type="Proteomes" id="UP000289738"/>
    </source>
</evidence>
<dbReference type="AlphaFoldDB" id="A0A445DV13"/>
<dbReference type="EMBL" id="SDMP01000003">
    <property type="protein sequence ID" value="RYR67035.1"/>
    <property type="molecule type" value="Genomic_DNA"/>
</dbReference>
<reference evidence="1 2" key="1">
    <citation type="submission" date="2019-01" db="EMBL/GenBank/DDBJ databases">
        <title>Sequencing of cultivated peanut Arachis hypogaea provides insights into genome evolution and oil improvement.</title>
        <authorList>
            <person name="Chen X."/>
        </authorList>
    </citation>
    <scope>NUCLEOTIDE SEQUENCE [LARGE SCALE GENOMIC DNA]</scope>
    <source>
        <strain evidence="2">cv. Fuhuasheng</strain>
        <tissue evidence="1">Leaves</tissue>
    </source>
</reference>
<evidence type="ECO:0000313" key="1">
    <source>
        <dbReference type="EMBL" id="RYR67035.1"/>
    </source>
</evidence>
<dbReference type="Proteomes" id="UP000289738">
    <property type="component" value="Chromosome A03"/>
</dbReference>